<comment type="similarity">
    <text evidence="3">Belongs to the Nudix hydrolase family.</text>
</comment>
<sequence>MAINLNRPILRDLAHGAALLTRGMTLGVRGVAIDAAGHVCLVRHTYTRGWYLPGGGIEPGETAVAAMVREFREETGLGVEPEALSLHGFFLNKAHRGRDHIAVYVAAAFTPPAAPKAPDREIAECGFFPLDALPADLTRGSRARLREIADAVPAAALW</sequence>
<organism evidence="5 6">
    <name type="scientific">Methylobacterium organophilum</name>
    <dbReference type="NCBI Taxonomy" id="410"/>
    <lineage>
        <taxon>Bacteria</taxon>
        <taxon>Pseudomonadati</taxon>
        <taxon>Pseudomonadota</taxon>
        <taxon>Alphaproteobacteria</taxon>
        <taxon>Hyphomicrobiales</taxon>
        <taxon>Methylobacteriaceae</taxon>
        <taxon>Methylobacterium</taxon>
    </lineage>
</organism>
<dbReference type="InterPro" id="IPR020476">
    <property type="entry name" value="Nudix_hydrolase"/>
</dbReference>
<evidence type="ECO:0000259" key="4">
    <source>
        <dbReference type="PROSITE" id="PS51462"/>
    </source>
</evidence>
<proteinExistence type="inferred from homology"/>
<feature type="domain" description="Nudix hydrolase" evidence="4">
    <location>
        <begin position="10"/>
        <end position="150"/>
    </location>
</feature>
<dbReference type="Pfam" id="PF00293">
    <property type="entry name" value="NUDIX"/>
    <property type="match status" value="1"/>
</dbReference>
<accession>A0ABQ4T7K5</accession>
<gene>
    <name evidence="5" type="primary">rppH_2</name>
    <name evidence="5" type="ORF">LKMONMHP_0906</name>
</gene>
<dbReference type="InterPro" id="IPR015797">
    <property type="entry name" value="NUDIX_hydrolase-like_dom_sf"/>
</dbReference>
<keyword evidence="2 3" id="KW-0378">Hydrolase</keyword>
<reference evidence="5" key="1">
    <citation type="journal article" date="2021" name="Front. Microbiol.">
        <title>Comprehensive Comparative Genomics and Phenotyping of Methylobacterium Species.</title>
        <authorList>
            <person name="Alessa O."/>
            <person name="Ogura Y."/>
            <person name="Fujitani Y."/>
            <person name="Takami H."/>
            <person name="Hayashi T."/>
            <person name="Sahin N."/>
            <person name="Tani A."/>
        </authorList>
    </citation>
    <scope>NUCLEOTIDE SEQUENCE</scope>
    <source>
        <strain evidence="5">NBRC 15689</strain>
    </source>
</reference>
<dbReference type="PROSITE" id="PS00893">
    <property type="entry name" value="NUDIX_BOX"/>
    <property type="match status" value="1"/>
</dbReference>
<dbReference type="PANTHER" id="PTHR43046:SF16">
    <property type="entry name" value="ADP-RIBOSE PYROPHOSPHATASE YJHB-RELATED"/>
    <property type="match status" value="1"/>
</dbReference>
<dbReference type="RefSeq" id="WP_238310007.1">
    <property type="nucleotide sequence ID" value="NZ_BPQV01000002.1"/>
</dbReference>
<protein>
    <submittedName>
        <fullName evidence="5">RNA pyrophosphohydrolase</fullName>
    </submittedName>
</protein>
<dbReference type="Gene3D" id="3.90.79.10">
    <property type="entry name" value="Nucleoside Triphosphate Pyrophosphohydrolase"/>
    <property type="match status" value="1"/>
</dbReference>
<comment type="caution">
    <text evidence="5">The sequence shown here is derived from an EMBL/GenBank/DDBJ whole genome shotgun (WGS) entry which is preliminary data.</text>
</comment>
<reference evidence="5" key="2">
    <citation type="submission" date="2021-08" db="EMBL/GenBank/DDBJ databases">
        <authorList>
            <person name="Tani A."/>
            <person name="Ola A."/>
            <person name="Ogura Y."/>
            <person name="Katsura K."/>
            <person name="Hayashi T."/>
        </authorList>
    </citation>
    <scope>NUCLEOTIDE SEQUENCE</scope>
    <source>
        <strain evidence="5">NBRC 15689</strain>
    </source>
</reference>
<name>A0ABQ4T7K5_METOR</name>
<evidence type="ECO:0000256" key="3">
    <source>
        <dbReference type="RuleBase" id="RU003476"/>
    </source>
</evidence>
<dbReference type="EMBL" id="BPQV01000002">
    <property type="protein sequence ID" value="GJE26062.1"/>
    <property type="molecule type" value="Genomic_DNA"/>
</dbReference>
<dbReference type="SUPFAM" id="SSF55811">
    <property type="entry name" value="Nudix"/>
    <property type="match status" value="1"/>
</dbReference>
<comment type="cofactor">
    <cofactor evidence="1">
        <name>Mg(2+)</name>
        <dbReference type="ChEBI" id="CHEBI:18420"/>
    </cofactor>
</comment>
<dbReference type="PRINTS" id="PR00502">
    <property type="entry name" value="NUDIXFAMILY"/>
</dbReference>
<evidence type="ECO:0000313" key="6">
    <source>
        <dbReference type="Proteomes" id="UP001055156"/>
    </source>
</evidence>
<dbReference type="PROSITE" id="PS51462">
    <property type="entry name" value="NUDIX"/>
    <property type="match status" value="1"/>
</dbReference>
<dbReference type="PANTHER" id="PTHR43046">
    <property type="entry name" value="GDP-MANNOSE MANNOSYL HYDROLASE"/>
    <property type="match status" value="1"/>
</dbReference>
<evidence type="ECO:0000256" key="2">
    <source>
        <dbReference type="ARBA" id="ARBA00022801"/>
    </source>
</evidence>
<dbReference type="Proteomes" id="UP001055156">
    <property type="component" value="Unassembled WGS sequence"/>
</dbReference>
<evidence type="ECO:0000256" key="1">
    <source>
        <dbReference type="ARBA" id="ARBA00001946"/>
    </source>
</evidence>
<evidence type="ECO:0000313" key="5">
    <source>
        <dbReference type="EMBL" id="GJE26062.1"/>
    </source>
</evidence>
<keyword evidence="6" id="KW-1185">Reference proteome</keyword>
<dbReference type="InterPro" id="IPR000086">
    <property type="entry name" value="NUDIX_hydrolase_dom"/>
</dbReference>
<dbReference type="InterPro" id="IPR020084">
    <property type="entry name" value="NUDIX_hydrolase_CS"/>
</dbReference>